<organism evidence="7 8">
    <name type="scientific">Danionella cerebrum</name>
    <dbReference type="NCBI Taxonomy" id="2873325"/>
    <lineage>
        <taxon>Eukaryota</taxon>
        <taxon>Metazoa</taxon>
        <taxon>Chordata</taxon>
        <taxon>Craniata</taxon>
        <taxon>Vertebrata</taxon>
        <taxon>Euteleostomi</taxon>
        <taxon>Actinopterygii</taxon>
        <taxon>Neopterygii</taxon>
        <taxon>Teleostei</taxon>
        <taxon>Ostariophysi</taxon>
        <taxon>Cypriniformes</taxon>
        <taxon>Danionidae</taxon>
        <taxon>Danioninae</taxon>
        <taxon>Danionella</taxon>
    </lineage>
</organism>
<evidence type="ECO:0000256" key="4">
    <source>
        <dbReference type="ARBA" id="ARBA00023242"/>
    </source>
</evidence>
<feature type="region of interest" description="Disordered" evidence="6">
    <location>
        <begin position="47"/>
        <end position="85"/>
    </location>
</feature>
<feature type="region of interest" description="Disordered" evidence="6">
    <location>
        <begin position="1596"/>
        <end position="1719"/>
    </location>
</feature>
<name>A0A553RF32_9TELE</name>
<feature type="compositionally biased region" description="Low complexity" evidence="6">
    <location>
        <begin position="68"/>
        <end position="82"/>
    </location>
</feature>
<sequence length="1774" mass="196410">ANKNNSTWGGNGSVLLLNHNHTLVKLPRETLFVDLLKKISTPTETKTWTQAHLSGDHEQKSKADYAESDTPLQSSSPVSSPLKSEEDAELGLVITFDDDGLAEDELLTKWHGVKEEEKTSQKNGDMVKSGSQLDESEESDEESKKLDRDLMVKSKRLKLSSINVRNIIHEVVTNEHVVAMMKAAIRDTQDMPLFEPKMTRSKLKEVVEKGVGMGNWNVSPIKKPNELKPPQFVDIPLEEEEDSSDEEYCPDEDEEDETAEETFLESDVETTASSPHGSRHSCSRATPQCDETSCSPKPQKPKSSRHLSVEAVPMGPPAPPPTRSIKTPDPFIEKLHAVDKELELSPLSMEPYQVLSSSSAEEPEGSLVACRTRSKRPLRDVPLDQLEAELRAPDITPDMYDSDEEDDPEYNFLDDLDEPDLEDYRNDRAVRITTKEVSELMEELFEMFHDDLAPNEQDEEGHEEDEDRDKKPSDTPQFNVPQAIRFEEPLAHMLTACRRTVREQLDALQQRRENPARISQNAPGPGIVLVQPVCPLVVMPAQRIQLQQQIQQHVQLLTQVNMLSSSVAALQSEAQTSKDFLEELLSFAQRAEQGRSVINPAFKSIFRVCNLQPSLSLLEELKESPSPVHLPSKPLRPHPAHPFPLIPAGLAWLFATRSLFLYPELLPNCSLDPALHPQRSKHFYTKGEDAHYLVRPKRQEQLRARVKDMASGKSRQNIIKFYCQNDVVPTLPVMCKPVVLGEDRPPVERERDVLPNWLLKSLPFIHKAVCQNSSEMTSSNKSSSVSFPKGTRYPQFLPQGLSLRLHPSKYQSRPPKPKSRRLGAFSRSTLAPLAKAPSYPTAVPTQGVLLLTPTTSSPVLPLVQPPITPKHGTVPLNTPINFHFLTPELGAGVQTHPPASLPPNVVHITQCETPGVSTGTVHTSGKQEIRDKQKKQTQPRKLATLKPAPQLPLLLPLSSGSLGNICNPIVILDQTTTQGFQKDNSIRAPGNTAPQIPETTPSQDGIMTPFTTRTIQRPSLKDLIASREAPAGDSSNLVLVQTISPTGAPQLLLLPQTSLCLNQPTSFQKNTCFDISSESIAGDGTMVRFPKNVEDVVGGRLEKKMGGVLVASPLLALSESSCSPDSSMESGAEASVKVEEEIGECPPVQTGLGKQGPPDTVDKLSSGDEKQQSSERERKSRGNNEGGATEGGSAGDRAQVEDHGGEKNSDGEGDRKSDGDGNEDKRKGDKDGDDEEEDFDDLTQDEDEEEVMSSASEESVLSVPELQETMEKLTWLATERRLCREGDSEEDNSPTSPTSPNSQNSQNSQEENSEDEEDGAMKVDEMEVEDGEGDKLPEGDTAPGDEPPQNIGRGSGRGRGRGRPGPRSLKRSRRQERGSKDASKLLLLYDEHILDNDPMRESKDMAFAQSYLSRVREALQDLPGKVEEFLGLLYEFEQAGGGHSVVELFSQLKLLLRDWPELLKDFSAFLLPEQALECGLFEEQQAFDRSRRFLRQLEISFGENPSHYQKILKTQMSALLKGHTHLQGEFGMFFDEMRPSPARPGQFEEAVWPEDVANGVDGEAAVSTTSHGGGVWAGFEEVTLPDLEEEDELHKIRQMDSSNRRRRRKGMLTHGNFKGANGSKVLKSQGATFPSVDAQPERVGEEKEEEALQREVVDEEKDRSERPPGFIPVEQLTHTEEEKNNEEEDSQHAPPEKQSKEGETAESIQQNALGPASDIPVCAKNISLTPSGERVVLWTREADRVILTTCQQQGANQSTFEAVSQQLGNKTASE</sequence>
<feature type="compositionally biased region" description="Basic and acidic residues" evidence="6">
    <location>
        <begin position="54"/>
        <end position="65"/>
    </location>
</feature>
<evidence type="ECO:0000313" key="8">
    <source>
        <dbReference type="Proteomes" id="UP000316079"/>
    </source>
</evidence>
<evidence type="ECO:0000256" key="5">
    <source>
        <dbReference type="PROSITE-ProRule" id="PRU00810"/>
    </source>
</evidence>
<feature type="compositionally biased region" description="Low complexity" evidence="6">
    <location>
        <begin position="1119"/>
        <end position="1130"/>
    </location>
</feature>
<dbReference type="GO" id="GO:0005634">
    <property type="term" value="C:nucleus"/>
    <property type="evidence" value="ECO:0007669"/>
    <property type="project" value="UniProtKB-SubCell"/>
</dbReference>
<feature type="compositionally biased region" description="Basic residues" evidence="6">
    <location>
        <begin position="1356"/>
        <end position="1374"/>
    </location>
</feature>
<gene>
    <name evidence="7" type="ORF">DNTS_013697</name>
</gene>
<feature type="compositionally biased region" description="Acidic residues" evidence="6">
    <location>
        <begin position="400"/>
        <end position="419"/>
    </location>
</feature>
<evidence type="ECO:0008006" key="9">
    <source>
        <dbReference type="Google" id="ProtNLM"/>
    </source>
</evidence>
<feature type="region of interest" description="Disordered" evidence="6">
    <location>
        <begin position="237"/>
        <end position="332"/>
    </location>
</feature>
<comment type="caution">
    <text evidence="7">The sequence shown here is derived from an EMBL/GenBank/DDBJ whole genome shotgun (WGS) entry which is preliminary data.</text>
</comment>
<feature type="region of interest" description="Disordered" evidence="6">
    <location>
        <begin position="916"/>
        <end position="940"/>
    </location>
</feature>
<dbReference type="Gene3D" id="1.10.10.60">
    <property type="entry name" value="Homeodomain-like"/>
    <property type="match status" value="1"/>
</dbReference>
<keyword evidence="8" id="KW-1185">Reference proteome</keyword>
<feature type="compositionally biased region" description="Basic and acidic residues" evidence="6">
    <location>
        <begin position="1690"/>
        <end position="1703"/>
    </location>
</feature>
<feature type="region of interest" description="Disordered" evidence="6">
    <location>
        <begin position="1119"/>
        <end position="1138"/>
    </location>
</feature>
<feature type="compositionally biased region" description="Basic and acidic residues" evidence="6">
    <location>
        <begin position="377"/>
        <end position="392"/>
    </location>
</feature>
<feature type="compositionally biased region" description="Acidic residues" evidence="6">
    <location>
        <begin position="1231"/>
        <end position="1251"/>
    </location>
</feature>
<dbReference type="Pfam" id="PF02671">
    <property type="entry name" value="PAH"/>
    <property type="match status" value="1"/>
</dbReference>
<feature type="compositionally biased region" description="Polar residues" evidence="6">
    <location>
        <begin position="992"/>
        <end position="1008"/>
    </location>
</feature>
<dbReference type="FunFam" id="1.20.1160.11:FF:000006">
    <property type="entry name" value="GON-4-like protein isoform X1"/>
    <property type="match status" value="1"/>
</dbReference>
<feature type="region of interest" description="Disordered" evidence="6">
    <location>
        <begin position="112"/>
        <end position="147"/>
    </location>
</feature>
<dbReference type="InterPro" id="IPR003822">
    <property type="entry name" value="PAH"/>
</dbReference>
<feature type="compositionally biased region" description="Low complexity" evidence="6">
    <location>
        <begin position="1293"/>
        <end position="1310"/>
    </location>
</feature>
<feature type="compositionally biased region" description="Basic and acidic residues" evidence="6">
    <location>
        <begin position="1198"/>
        <end position="1230"/>
    </location>
</feature>
<evidence type="ECO:0000256" key="1">
    <source>
        <dbReference type="ARBA" id="ARBA00004123"/>
    </source>
</evidence>
<dbReference type="Pfam" id="PF21227">
    <property type="entry name" value="Myb_DNA-binding_7"/>
    <property type="match status" value="1"/>
</dbReference>
<dbReference type="SUPFAM" id="SSF46689">
    <property type="entry name" value="Homeodomain-like"/>
    <property type="match status" value="1"/>
</dbReference>
<dbReference type="InterPro" id="IPR009057">
    <property type="entry name" value="Homeodomain-like_sf"/>
</dbReference>
<feature type="non-terminal residue" evidence="7">
    <location>
        <position position="1774"/>
    </location>
</feature>
<accession>A0A553RF32</accession>
<feature type="region of interest" description="Disordered" evidence="6">
    <location>
        <begin position="804"/>
        <end position="823"/>
    </location>
</feature>
<dbReference type="PANTHER" id="PTHR16088:SF3">
    <property type="entry name" value="GON-4-LIKE PROTEIN"/>
    <property type="match status" value="1"/>
</dbReference>
<dbReference type="SUPFAM" id="SSF47762">
    <property type="entry name" value="PAH2 domain"/>
    <property type="match status" value="2"/>
</dbReference>
<feature type="compositionally biased region" description="Basic and acidic residues" evidence="6">
    <location>
        <begin position="1160"/>
        <end position="1182"/>
    </location>
</feature>
<feature type="region of interest" description="Disordered" evidence="6">
    <location>
        <begin position="985"/>
        <end position="1008"/>
    </location>
</feature>
<feature type="region of interest" description="Disordered" evidence="6">
    <location>
        <begin position="451"/>
        <end position="480"/>
    </location>
</feature>
<evidence type="ECO:0000256" key="6">
    <source>
        <dbReference type="SAM" id="MobiDB-lite"/>
    </source>
</evidence>
<feature type="compositionally biased region" description="Low complexity" evidence="6">
    <location>
        <begin position="1252"/>
        <end position="1267"/>
    </location>
</feature>
<protein>
    <recommendedName>
        <fullName evidence="9">Myb-like domain-containing protein</fullName>
    </recommendedName>
</protein>
<keyword evidence="2" id="KW-0805">Transcription regulation</keyword>
<feature type="non-terminal residue" evidence="7">
    <location>
        <position position="1"/>
    </location>
</feature>
<dbReference type="InterPro" id="IPR052435">
    <property type="entry name" value="YY1-Transcr_Regul"/>
</dbReference>
<reference evidence="7 8" key="1">
    <citation type="journal article" date="2019" name="Sci. Data">
        <title>Hybrid genome assembly and annotation of Danionella translucida.</title>
        <authorList>
            <person name="Kadobianskyi M."/>
            <person name="Schulze L."/>
            <person name="Schuelke M."/>
            <person name="Judkewitz B."/>
        </authorList>
    </citation>
    <scope>NUCLEOTIDE SEQUENCE [LARGE SCALE GENOMIC DNA]</scope>
    <source>
        <strain evidence="7 8">Bolton</strain>
    </source>
</reference>
<dbReference type="Proteomes" id="UP000316079">
    <property type="component" value="Unassembled WGS sequence"/>
</dbReference>
<dbReference type="InterPro" id="IPR036600">
    <property type="entry name" value="PAH_sf"/>
</dbReference>
<dbReference type="GO" id="GO:0003712">
    <property type="term" value="F:transcription coregulator activity"/>
    <property type="evidence" value="ECO:0007669"/>
    <property type="project" value="TreeGrafter"/>
</dbReference>
<feature type="compositionally biased region" description="Gly residues" evidence="6">
    <location>
        <begin position="1184"/>
        <end position="1194"/>
    </location>
</feature>
<feature type="compositionally biased region" description="Acidic residues" evidence="6">
    <location>
        <begin position="456"/>
        <end position="467"/>
    </location>
</feature>
<dbReference type="PANTHER" id="PTHR16088">
    <property type="entry name" value="YY1 ASSOCIATED PROTEIN-RELATED"/>
    <property type="match status" value="1"/>
</dbReference>
<feature type="compositionally biased region" description="Basic and acidic residues" evidence="6">
    <location>
        <begin position="1639"/>
        <end position="1666"/>
    </location>
</feature>
<dbReference type="EMBL" id="SRMA01024275">
    <property type="protein sequence ID" value="TRZ00757.1"/>
    <property type="molecule type" value="Genomic_DNA"/>
</dbReference>
<proteinExistence type="predicted"/>
<dbReference type="GO" id="GO:0006355">
    <property type="term" value="P:regulation of DNA-templated transcription"/>
    <property type="evidence" value="ECO:0007669"/>
    <property type="project" value="InterPro"/>
</dbReference>
<keyword evidence="3" id="KW-0804">Transcription</keyword>
<comment type="subcellular location">
    <subcellularLocation>
        <location evidence="1 5">Nucleus</location>
    </subcellularLocation>
</comment>
<dbReference type="Gene3D" id="1.20.1160.11">
    <property type="entry name" value="Paired amphipathic helix"/>
    <property type="match status" value="1"/>
</dbReference>
<feature type="compositionally biased region" description="Acidic residues" evidence="6">
    <location>
        <begin position="237"/>
        <end position="268"/>
    </location>
</feature>
<dbReference type="OrthoDB" id="6257037at2759"/>
<feature type="compositionally biased region" description="Polar residues" evidence="6">
    <location>
        <begin position="283"/>
        <end position="294"/>
    </location>
</feature>
<keyword evidence="4 5" id="KW-0539">Nucleus</keyword>
<dbReference type="STRING" id="623744.A0A553RF32"/>
<evidence type="ECO:0000256" key="2">
    <source>
        <dbReference type="ARBA" id="ARBA00023015"/>
    </source>
</evidence>
<evidence type="ECO:0000256" key="3">
    <source>
        <dbReference type="ARBA" id="ARBA00023163"/>
    </source>
</evidence>
<feature type="region of interest" description="Disordered" evidence="6">
    <location>
        <begin position="1145"/>
        <end position="1381"/>
    </location>
</feature>
<evidence type="ECO:0000313" key="7">
    <source>
        <dbReference type="EMBL" id="TRZ00757.1"/>
    </source>
</evidence>
<dbReference type="PROSITE" id="PS51477">
    <property type="entry name" value="PAH"/>
    <property type="match status" value="1"/>
</dbReference>
<feature type="region of interest" description="Disordered" evidence="6">
    <location>
        <begin position="352"/>
        <end position="419"/>
    </location>
</feature>